<dbReference type="AlphaFoldDB" id="E0QTE1"/>
<proteinExistence type="predicted"/>
<dbReference type="Proteomes" id="UP000003045">
    <property type="component" value="Unassembled WGS sequence"/>
</dbReference>
<evidence type="ECO:0000313" key="2">
    <source>
        <dbReference type="Proteomes" id="UP000003045"/>
    </source>
</evidence>
<name>E0QTE1_9ACTO</name>
<protein>
    <submittedName>
        <fullName evidence="1">Uncharacterized protein</fullName>
    </submittedName>
</protein>
<dbReference type="STRING" id="871571.HMPREF0580_2156"/>
<comment type="caution">
    <text evidence="1">The sequence shown here is derived from an EMBL/GenBank/DDBJ whole genome shotgun (WGS) entry which is preliminary data.</text>
</comment>
<sequence>MTDFTVWWGRCRFDRWARFFRLHEVLAGIPGVSLGTAPAKIPASVLPF</sequence>
<gene>
    <name evidence="1" type="ORF">HMPREF0580_2156</name>
</gene>
<accession>E0QTE1</accession>
<reference evidence="1" key="1">
    <citation type="submission" date="2010-08" db="EMBL/GenBank/DDBJ databases">
        <authorList>
            <person name="Muzny D."/>
            <person name="Qin X."/>
            <person name="Deng J."/>
            <person name="Jiang H."/>
            <person name="Liu Y."/>
            <person name="Qu J."/>
            <person name="Song X.-Z."/>
            <person name="Zhang L."/>
            <person name="Thornton R."/>
            <person name="Coyle M."/>
            <person name="Francisco L."/>
            <person name="Jackson L."/>
            <person name="Javaid M."/>
            <person name="Korchina V."/>
            <person name="Kovar C."/>
            <person name="Mata R."/>
            <person name="Mathew T."/>
            <person name="Ngo R."/>
            <person name="Nguyen L."/>
            <person name="Nguyen N."/>
            <person name="Okwuonu G."/>
            <person name="Ongeri F."/>
            <person name="Pham C."/>
            <person name="Simmons D."/>
            <person name="Wilczek-Boney K."/>
            <person name="Hale W."/>
            <person name="Jakkamsetti A."/>
            <person name="Pham P."/>
            <person name="Ruth R."/>
            <person name="San Lucas F."/>
            <person name="Warren J."/>
            <person name="Zhang J."/>
            <person name="Zhao Z."/>
            <person name="Zhou C."/>
            <person name="Zhu D."/>
            <person name="Lee S."/>
            <person name="Bess C."/>
            <person name="Blankenburg K."/>
            <person name="Forbes L."/>
            <person name="Fu Q."/>
            <person name="Gubbala S."/>
            <person name="Hirani K."/>
            <person name="Jayaseelan J.C."/>
            <person name="Lara F."/>
            <person name="Munidasa M."/>
            <person name="Palculict T."/>
            <person name="Patil S."/>
            <person name="Pu L.-L."/>
            <person name="Saada N."/>
            <person name="Tang L."/>
            <person name="Weissenberger G."/>
            <person name="Zhu Y."/>
            <person name="Hemphill L."/>
            <person name="Shang Y."/>
            <person name="Youmans B."/>
            <person name="Ayvaz T."/>
            <person name="Ross M."/>
            <person name="Santibanez J."/>
            <person name="Aqrawi P."/>
            <person name="Gross S."/>
            <person name="Joshi V."/>
            <person name="Fowler G."/>
            <person name="Nazareth L."/>
            <person name="Reid J."/>
            <person name="Worley K."/>
            <person name="Petrosino J."/>
            <person name="Highlander S."/>
            <person name="Gibbs R."/>
        </authorList>
    </citation>
    <scope>NUCLEOTIDE SEQUENCE [LARGE SCALE GENOMIC DNA]</scope>
    <source>
        <strain evidence="1">ATCC 35239</strain>
    </source>
</reference>
<evidence type="ECO:0000313" key="1">
    <source>
        <dbReference type="EMBL" id="EFM45178.1"/>
    </source>
</evidence>
<dbReference type="HOGENOM" id="CLU_3154949_0_0_11"/>
<organism evidence="1 2">
    <name type="scientific">Mobiluncus mulieris ATCC 35239</name>
    <dbReference type="NCBI Taxonomy" id="871571"/>
    <lineage>
        <taxon>Bacteria</taxon>
        <taxon>Bacillati</taxon>
        <taxon>Actinomycetota</taxon>
        <taxon>Actinomycetes</taxon>
        <taxon>Actinomycetales</taxon>
        <taxon>Actinomycetaceae</taxon>
        <taxon>Mobiluncus</taxon>
    </lineage>
</organism>
<keyword evidence="2" id="KW-1185">Reference proteome</keyword>
<dbReference type="EMBL" id="AEET01000047">
    <property type="protein sequence ID" value="EFM45178.1"/>
    <property type="molecule type" value="Genomic_DNA"/>
</dbReference>